<dbReference type="PANTHER" id="PTHR32282:SF15">
    <property type="entry name" value="PENICILLIN-BINDING PROTEIN 1C"/>
    <property type="match status" value="1"/>
</dbReference>
<comment type="similarity">
    <text evidence="3">In the N-terminal section; belongs to the glycosyltransferase 51 family.</text>
</comment>
<dbReference type="InterPro" id="IPR023346">
    <property type="entry name" value="Lysozyme-like_dom_sf"/>
</dbReference>
<gene>
    <name evidence="15" type="primary">pbpC</name>
    <name evidence="15" type="ORF">ACFQ21_11150</name>
</gene>
<dbReference type="SUPFAM" id="SSF53955">
    <property type="entry name" value="Lysozyme-like"/>
    <property type="match status" value="1"/>
</dbReference>
<evidence type="ECO:0000313" key="16">
    <source>
        <dbReference type="Proteomes" id="UP001597112"/>
    </source>
</evidence>
<feature type="domain" description="Penicillin-binding protein transpeptidase" evidence="12">
    <location>
        <begin position="298"/>
        <end position="425"/>
    </location>
</feature>
<dbReference type="NCBIfam" id="TIGR02073">
    <property type="entry name" value="PBP_1c"/>
    <property type="match status" value="1"/>
</dbReference>
<evidence type="ECO:0000259" key="13">
    <source>
        <dbReference type="Pfam" id="PF00912"/>
    </source>
</evidence>
<dbReference type="Gene3D" id="1.10.3810.10">
    <property type="entry name" value="Biosynthetic peptidoglycan transglycosylase-like"/>
    <property type="match status" value="1"/>
</dbReference>
<keyword evidence="9" id="KW-0511">Multifunctional enzyme</keyword>
<evidence type="ECO:0000256" key="1">
    <source>
        <dbReference type="ARBA" id="ARBA00004752"/>
    </source>
</evidence>
<feature type="domain" description="Penicillin-binding C-terminal" evidence="14">
    <location>
        <begin position="697"/>
        <end position="778"/>
    </location>
</feature>
<dbReference type="PANTHER" id="PTHR32282">
    <property type="entry name" value="BINDING PROTEIN TRANSPEPTIDASE, PUTATIVE-RELATED"/>
    <property type="match status" value="1"/>
</dbReference>
<evidence type="ECO:0000313" key="15">
    <source>
        <dbReference type="EMBL" id="MFD0999867.1"/>
    </source>
</evidence>
<proteinExistence type="inferred from homology"/>
<comment type="caution">
    <text evidence="15">The sequence shown here is derived from an EMBL/GenBank/DDBJ whole genome shotgun (WGS) entry which is preliminary data.</text>
</comment>
<dbReference type="InterPro" id="IPR050396">
    <property type="entry name" value="Glycosyltr_51/Transpeptidase"/>
</dbReference>
<evidence type="ECO:0000256" key="3">
    <source>
        <dbReference type="ARBA" id="ARBA00007739"/>
    </source>
</evidence>
<dbReference type="InterPro" id="IPR012338">
    <property type="entry name" value="Beta-lactam/transpept-like"/>
</dbReference>
<dbReference type="RefSeq" id="WP_377578953.1">
    <property type="nucleotide sequence ID" value="NZ_JBHTKA010000003.1"/>
</dbReference>
<dbReference type="InterPro" id="IPR036950">
    <property type="entry name" value="PBP_transglycosylase"/>
</dbReference>
<feature type="domain" description="Glycosyl transferase family 51" evidence="13">
    <location>
        <begin position="54"/>
        <end position="219"/>
    </location>
</feature>
<comment type="catalytic activity">
    <reaction evidence="11">
        <text>[GlcNAc-(1-&gt;4)-Mur2Ac(oyl-L-Ala-gamma-D-Glu-L-Lys-D-Ala-D-Ala)](n)-di-trans,octa-cis-undecaprenyl diphosphate + beta-D-GlcNAc-(1-&gt;4)-Mur2Ac(oyl-L-Ala-gamma-D-Glu-L-Lys-D-Ala-D-Ala)-di-trans,octa-cis-undecaprenyl diphosphate = [GlcNAc-(1-&gt;4)-Mur2Ac(oyl-L-Ala-gamma-D-Glu-L-Lys-D-Ala-D-Ala)](n+1)-di-trans,octa-cis-undecaprenyl diphosphate + di-trans,octa-cis-undecaprenyl diphosphate + H(+)</text>
        <dbReference type="Rhea" id="RHEA:23708"/>
        <dbReference type="Rhea" id="RHEA-COMP:9602"/>
        <dbReference type="Rhea" id="RHEA-COMP:9603"/>
        <dbReference type="ChEBI" id="CHEBI:15378"/>
        <dbReference type="ChEBI" id="CHEBI:58405"/>
        <dbReference type="ChEBI" id="CHEBI:60033"/>
        <dbReference type="ChEBI" id="CHEBI:78435"/>
        <dbReference type="EC" id="2.4.99.28"/>
    </reaction>
</comment>
<comment type="similarity">
    <text evidence="2">In the C-terminal section; belongs to the transpeptidase family.</text>
</comment>
<dbReference type="EC" id="2.4.99.28" evidence="10"/>
<dbReference type="InterPro" id="IPR001264">
    <property type="entry name" value="Glyco_trans_51"/>
</dbReference>
<keyword evidence="6" id="KW-0328">Glycosyltransferase</keyword>
<dbReference type="InterPro" id="IPR009647">
    <property type="entry name" value="PBP_C"/>
</dbReference>
<keyword evidence="8" id="KW-0378">Hydrolase</keyword>
<dbReference type="InterPro" id="IPR001460">
    <property type="entry name" value="PCN-bd_Tpept"/>
</dbReference>
<dbReference type="InterPro" id="IPR011815">
    <property type="entry name" value="PBP_1c"/>
</dbReference>
<evidence type="ECO:0000259" key="14">
    <source>
        <dbReference type="Pfam" id="PF06832"/>
    </source>
</evidence>
<dbReference type="Pfam" id="PF06832">
    <property type="entry name" value="BiPBP_C"/>
    <property type="match status" value="1"/>
</dbReference>
<evidence type="ECO:0000256" key="8">
    <source>
        <dbReference type="ARBA" id="ARBA00022801"/>
    </source>
</evidence>
<dbReference type="Gene3D" id="3.40.710.10">
    <property type="entry name" value="DD-peptidase/beta-lactamase superfamily"/>
    <property type="match status" value="1"/>
</dbReference>
<comment type="pathway">
    <text evidence="1">Cell wall biogenesis; peptidoglycan biosynthesis.</text>
</comment>
<protein>
    <recommendedName>
        <fullName evidence="10">peptidoglycan glycosyltransferase</fullName>
        <ecNumber evidence="10">2.4.99.28</ecNumber>
    </recommendedName>
</protein>
<evidence type="ECO:0000256" key="2">
    <source>
        <dbReference type="ARBA" id="ARBA00007090"/>
    </source>
</evidence>
<accession>A0ABW3K4E8</accession>
<dbReference type="EMBL" id="JBHTKA010000003">
    <property type="protein sequence ID" value="MFD0999867.1"/>
    <property type="molecule type" value="Genomic_DNA"/>
</dbReference>
<evidence type="ECO:0000256" key="5">
    <source>
        <dbReference type="ARBA" id="ARBA00022670"/>
    </source>
</evidence>
<evidence type="ECO:0000256" key="4">
    <source>
        <dbReference type="ARBA" id="ARBA00022645"/>
    </source>
</evidence>
<organism evidence="15 16">
    <name type="scientific">Ohtaekwangia kribbensis</name>
    <dbReference type="NCBI Taxonomy" id="688913"/>
    <lineage>
        <taxon>Bacteria</taxon>
        <taxon>Pseudomonadati</taxon>
        <taxon>Bacteroidota</taxon>
        <taxon>Cytophagia</taxon>
        <taxon>Cytophagales</taxon>
        <taxon>Fulvivirgaceae</taxon>
        <taxon>Ohtaekwangia</taxon>
    </lineage>
</organism>
<dbReference type="Pfam" id="PF00905">
    <property type="entry name" value="Transpeptidase"/>
    <property type="match status" value="1"/>
</dbReference>
<evidence type="ECO:0000256" key="9">
    <source>
        <dbReference type="ARBA" id="ARBA00023268"/>
    </source>
</evidence>
<evidence type="ECO:0000256" key="10">
    <source>
        <dbReference type="ARBA" id="ARBA00044770"/>
    </source>
</evidence>
<sequence length="787" mass="88255">MSRKNKIKAGLALLVVGLIVYYFSLPSKLFTDPYSTVLEASNGELLSAAIARDGQWRFPETDSVPDKFTEAIITYEDKRFRSHPGVDVLSLGRAFRQNIAARSIVSGGSTLSMQVIRLSRKGKSRTVVEKVLEIILATRLELRYSKEDILALYASHAPFGGNVVGIEAACWRYFGRDARELSWGEASLLAVLPNAPSLMHPGKNREQLRIKRDKLLDKLRDIGKIDTFTCALAKEEPIPEEPQPLPRAARHLLVRMQADGFAEQKIQSTLQYSLQQRVEQIMHDHHQRLVGNKIHHAAAIVADVKTGNVVAYVGNVDNGKNYRGDDVDVNVSPRSTGSILKPFLYAAMLEEGKILPKTLLPDVPVYINGFAPKNFSKDYDGAVPADKALIRSLNVPAVYMLREYRYEKFHSLLKSLGMTTLNHPPDHYGLSLILGGGEGTLWDIAGMYASMARTLNNYFEHPGKNRYDRADFHALKYTADNNQNVTVPELEETSFVNASSIYQTFDALKEVYRPGEESGWRYFNSSKPIAWKTGTSFGFRDGWAVGVTPDYVVGIWVGNADGEGRPGLTGTDAAAPILFDIYSQLPGERWFQLPKMEMEKITVCARSGYRNSSLCDEVDTIMVGRHGLQSVACPLHKKVHLTADQKFRLHSACASVNEMKTVNWFVLPPVQEYYYKPRNVSYRTLPPFRKDCQSSFNLTAMDLIYPKPNARIFIPRDLNGKMGSAVFELAHRNAMATVFWHLDGNYIGSTRKTHHLAVNPEQGKHILTVIDENGEMLEQSFEVLSKM</sequence>
<reference evidence="16" key="1">
    <citation type="journal article" date="2019" name="Int. J. Syst. Evol. Microbiol.">
        <title>The Global Catalogue of Microorganisms (GCM) 10K type strain sequencing project: providing services to taxonomists for standard genome sequencing and annotation.</title>
        <authorList>
            <consortium name="The Broad Institute Genomics Platform"/>
            <consortium name="The Broad Institute Genome Sequencing Center for Infectious Disease"/>
            <person name="Wu L."/>
            <person name="Ma J."/>
        </authorList>
    </citation>
    <scope>NUCLEOTIDE SEQUENCE [LARGE SCALE GENOMIC DNA]</scope>
    <source>
        <strain evidence="16">CCUG 58938</strain>
    </source>
</reference>
<evidence type="ECO:0000259" key="12">
    <source>
        <dbReference type="Pfam" id="PF00905"/>
    </source>
</evidence>
<dbReference type="Pfam" id="PF00912">
    <property type="entry name" value="Transgly"/>
    <property type="match status" value="1"/>
</dbReference>
<keyword evidence="4" id="KW-0121">Carboxypeptidase</keyword>
<name>A0ABW3K4E8_9BACT</name>
<evidence type="ECO:0000256" key="7">
    <source>
        <dbReference type="ARBA" id="ARBA00022679"/>
    </source>
</evidence>
<keyword evidence="7" id="KW-0808">Transferase</keyword>
<dbReference type="SUPFAM" id="SSF56601">
    <property type="entry name" value="beta-lactamase/transpeptidase-like"/>
    <property type="match status" value="1"/>
</dbReference>
<evidence type="ECO:0000256" key="11">
    <source>
        <dbReference type="ARBA" id="ARBA00049902"/>
    </source>
</evidence>
<evidence type="ECO:0000256" key="6">
    <source>
        <dbReference type="ARBA" id="ARBA00022676"/>
    </source>
</evidence>
<dbReference type="Proteomes" id="UP001597112">
    <property type="component" value="Unassembled WGS sequence"/>
</dbReference>
<keyword evidence="5" id="KW-0645">Protease</keyword>
<keyword evidence="16" id="KW-1185">Reference proteome</keyword>